<reference evidence="1 2" key="1">
    <citation type="journal article" date="2023" name="Antonie Van Leeuwenhoek">
        <title>Mesoterricola silvestris gen. nov., sp. nov., Mesoterricola sediminis sp. nov., Geothrix oryzae sp. nov., Geothrix edaphica sp. nov., Geothrix rubra sp. nov., and Geothrix limicola sp. nov., six novel members of Acidobacteriota isolated from soils.</title>
        <authorList>
            <person name="Itoh H."/>
            <person name="Sugisawa Y."/>
            <person name="Mise K."/>
            <person name="Xu Z."/>
            <person name="Kuniyasu M."/>
            <person name="Ushijima N."/>
            <person name="Kawano K."/>
            <person name="Kobayashi E."/>
            <person name="Shiratori Y."/>
            <person name="Masuda Y."/>
            <person name="Senoo K."/>
        </authorList>
    </citation>
    <scope>NUCLEOTIDE SEQUENCE [LARGE SCALE GENOMIC DNA]</scope>
    <source>
        <strain evidence="1 2">Red803</strain>
    </source>
</reference>
<dbReference type="EMBL" id="BSDD01000001">
    <property type="protein sequence ID" value="GLH69341.1"/>
    <property type="molecule type" value="Genomic_DNA"/>
</dbReference>
<comment type="caution">
    <text evidence="1">The sequence shown here is derived from an EMBL/GenBank/DDBJ whole genome shotgun (WGS) entry which is preliminary data.</text>
</comment>
<accession>A0ABQ5Q4W1</accession>
<dbReference type="Proteomes" id="UP001165089">
    <property type="component" value="Unassembled WGS sequence"/>
</dbReference>
<name>A0ABQ5Q4W1_9BACT</name>
<dbReference type="RefSeq" id="WP_285723338.1">
    <property type="nucleotide sequence ID" value="NZ_BSDD01000001.1"/>
</dbReference>
<keyword evidence="2" id="KW-1185">Reference proteome</keyword>
<organism evidence="1 2">
    <name type="scientific">Geothrix rubra</name>
    <dbReference type="NCBI Taxonomy" id="2927977"/>
    <lineage>
        <taxon>Bacteria</taxon>
        <taxon>Pseudomonadati</taxon>
        <taxon>Acidobacteriota</taxon>
        <taxon>Holophagae</taxon>
        <taxon>Holophagales</taxon>
        <taxon>Holophagaceae</taxon>
        <taxon>Geothrix</taxon>
    </lineage>
</organism>
<protein>
    <submittedName>
        <fullName evidence="1">Uncharacterized protein</fullName>
    </submittedName>
</protein>
<evidence type="ECO:0000313" key="2">
    <source>
        <dbReference type="Proteomes" id="UP001165089"/>
    </source>
</evidence>
<sequence length="248" mass="26226">MFVAVASLPTDPDGVRRAADIAGIAQVDAARLLAGTPPRVLVRATQDGARIVEALAAAGFTAFVGEVAAIQGDKDRVVARNLECASEGFVAVDGRGQRHECPAASIAAFLRGHRTMETSELVKTTERKLDLGKALLTSGLAITKKVETTLERRTSSREPFILVQRNDGLPGIMLYEGRLNYQCLGPALQPSRSANFTALLARLRALAAGAPVDDRITRPGFLAGLPVLSVDPADLAVFLVSEARARGC</sequence>
<evidence type="ECO:0000313" key="1">
    <source>
        <dbReference type="EMBL" id="GLH69341.1"/>
    </source>
</evidence>
<proteinExistence type="predicted"/>
<gene>
    <name evidence="1" type="ORF">GETHPA_08740</name>
</gene>